<dbReference type="EMBL" id="JABANP010000081">
    <property type="protein sequence ID" value="KAF4691297.1"/>
    <property type="molecule type" value="Genomic_DNA"/>
</dbReference>
<evidence type="ECO:0000313" key="3">
    <source>
        <dbReference type="EMBL" id="KAF4691297.1"/>
    </source>
</evidence>
<name>A0A7J6P638_PEROL</name>
<feature type="compositionally biased region" description="Acidic residues" evidence="1">
    <location>
        <begin position="259"/>
        <end position="273"/>
    </location>
</feature>
<sequence>MPPQVLLEQQGREGGLFVDCRDIFRAETGLVGVARERFGIPEDVDFELRYGGFCVGTPVVGHASGVSFTRAYYGFRLPLPLDWAWRAEREALALYFEARKDVVKKTTNFDACRDLDGRRIRHSRMTERIQEFEERQREEDELVAALKGPEEDNATKATRKAVEKEVKLDKEYTKALKESGRDRSDLIRKGLKNSGLTPSEAIAGVLSSSSSGSSSSSSSRPKRAVDEEGDGEEAPVKKAAKKDSMSRFDAMLGLGSSDESSDDDDDEEEGKSG</sequence>
<organism evidence="3 4">
    <name type="scientific">Perkinsus olseni</name>
    <name type="common">Perkinsus atlanticus</name>
    <dbReference type="NCBI Taxonomy" id="32597"/>
    <lineage>
        <taxon>Eukaryota</taxon>
        <taxon>Sar</taxon>
        <taxon>Alveolata</taxon>
        <taxon>Perkinsozoa</taxon>
        <taxon>Perkinsea</taxon>
        <taxon>Perkinsida</taxon>
        <taxon>Perkinsidae</taxon>
        <taxon>Perkinsus</taxon>
    </lineage>
</organism>
<comment type="caution">
    <text evidence="3">The sequence shown here is derived from an EMBL/GenBank/DDBJ whole genome shotgun (WGS) entry which is preliminary data.</text>
</comment>
<proteinExistence type="predicted"/>
<feature type="domain" description="SDE2-like" evidence="2">
    <location>
        <begin position="100"/>
        <end position="181"/>
    </location>
</feature>
<accession>A0A7J6P638</accession>
<dbReference type="AlphaFoldDB" id="A0A7J6P638"/>
<feature type="compositionally biased region" description="Low complexity" evidence="1">
    <location>
        <begin position="207"/>
        <end position="219"/>
    </location>
</feature>
<protein>
    <recommendedName>
        <fullName evidence="2">SDE2-like domain-containing protein</fullName>
    </recommendedName>
</protein>
<evidence type="ECO:0000259" key="2">
    <source>
        <dbReference type="Pfam" id="PF22782"/>
    </source>
</evidence>
<feature type="region of interest" description="Disordered" evidence="1">
    <location>
        <begin position="203"/>
        <end position="273"/>
    </location>
</feature>
<gene>
    <name evidence="3" type="ORF">FOZ60_015834</name>
</gene>
<reference evidence="3 4" key="1">
    <citation type="submission" date="2020-04" db="EMBL/GenBank/DDBJ databases">
        <title>Perkinsus olseni comparative genomics.</title>
        <authorList>
            <person name="Bogema D.R."/>
        </authorList>
    </citation>
    <scope>NUCLEOTIDE SEQUENCE [LARGE SCALE GENOMIC DNA]</scope>
    <source>
        <strain evidence="3">00978-12</strain>
    </source>
</reference>
<dbReference type="Pfam" id="PF22782">
    <property type="entry name" value="SDE2"/>
    <property type="match status" value="1"/>
</dbReference>
<dbReference type="OrthoDB" id="440507at2759"/>
<dbReference type="InterPro" id="IPR053822">
    <property type="entry name" value="SDE2-like_dom"/>
</dbReference>
<evidence type="ECO:0000313" key="4">
    <source>
        <dbReference type="Proteomes" id="UP000541610"/>
    </source>
</evidence>
<dbReference type="Proteomes" id="UP000541610">
    <property type="component" value="Unassembled WGS sequence"/>
</dbReference>
<evidence type="ECO:0000256" key="1">
    <source>
        <dbReference type="SAM" id="MobiDB-lite"/>
    </source>
</evidence>